<gene>
    <name evidence="1" type="ORF">SAMN03080598_02991</name>
</gene>
<organism evidence="1 2">
    <name type="scientific">Algoriphagus boritolerans DSM 17298 = JCM 18970</name>
    <dbReference type="NCBI Taxonomy" id="1120964"/>
    <lineage>
        <taxon>Bacteria</taxon>
        <taxon>Pseudomonadati</taxon>
        <taxon>Bacteroidota</taxon>
        <taxon>Cytophagia</taxon>
        <taxon>Cytophagales</taxon>
        <taxon>Cyclobacteriaceae</taxon>
        <taxon>Algoriphagus</taxon>
    </lineage>
</organism>
<name>A0A1H5YI27_9BACT</name>
<accession>A0A1H5YI27</accession>
<evidence type="ECO:0008006" key="3">
    <source>
        <dbReference type="Google" id="ProtNLM"/>
    </source>
</evidence>
<keyword evidence="2" id="KW-1185">Reference proteome</keyword>
<dbReference type="SUPFAM" id="SSF63825">
    <property type="entry name" value="YWTD domain"/>
    <property type="match status" value="1"/>
</dbReference>
<dbReference type="STRING" id="1120964.GCA_001313265_03388"/>
<protein>
    <recommendedName>
        <fullName evidence="3">6-bladed beta-propeller protein</fullName>
    </recommendedName>
</protein>
<evidence type="ECO:0000313" key="2">
    <source>
        <dbReference type="Proteomes" id="UP000236736"/>
    </source>
</evidence>
<reference evidence="2" key="1">
    <citation type="submission" date="2016-10" db="EMBL/GenBank/DDBJ databases">
        <authorList>
            <person name="Varghese N."/>
            <person name="Submissions S."/>
        </authorList>
    </citation>
    <scope>NUCLEOTIDE SEQUENCE [LARGE SCALE GENOMIC DNA]</scope>
    <source>
        <strain evidence="2">DSM 17298</strain>
    </source>
</reference>
<dbReference type="AlphaFoldDB" id="A0A1H5YI27"/>
<dbReference type="Proteomes" id="UP000236736">
    <property type="component" value="Unassembled WGS sequence"/>
</dbReference>
<sequence>MKSRYVVFLILILSVGCTQERKTILDNNKVKLPKIINLEKLDSISIEYIGNPTVHDIDPITGTVLFIEHKEFSEEIFIADFEGKIHSSFSKMGDVPDGYGRLMSTLRINGKNSFIVYGYKGFITYDFEGKALSRVKPIDFQVPNYAPITMGYGLEKIEEKYLYHDQSSPVNNDYSDLNIYWEMHLLNLLNPSTGEKERIIKFPESSIFRNGKYFFRNAWDPVFHLADKKIYVAFGLEPTIYAFNANHPYDLIFALPINLKGYNYFKGSDGYSSGFSFFGLRFTSGMILNIKKYKDYFVVAYFPGYNEFDTQTNFENKSLEESKLFLERMQKKYPSRIAIVDSTGNVINDFVPHGLEPSSMLLRDGQLWMMEKSDEEVEREYFRLFRVGLKLEN</sequence>
<dbReference type="RefSeq" id="WP_235010021.1">
    <property type="nucleotide sequence ID" value="NZ_FNVR01000019.1"/>
</dbReference>
<evidence type="ECO:0000313" key="1">
    <source>
        <dbReference type="EMBL" id="SEG23207.1"/>
    </source>
</evidence>
<dbReference type="PROSITE" id="PS51257">
    <property type="entry name" value="PROKAR_LIPOPROTEIN"/>
    <property type="match status" value="1"/>
</dbReference>
<dbReference type="EMBL" id="FNVR01000019">
    <property type="protein sequence ID" value="SEG23207.1"/>
    <property type="molecule type" value="Genomic_DNA"/>
</dbReference>
<proteinExistence type="predicted"/>